<keyword evidence="4 11" id="KW-0443">Lipid metabolism</keyword>
<keyword evidence="12" id="KW-0812">Transmembrane</keyword>
<comment type="subunit">
    <text evidence="11">Heterodimer of a large membrane-associated beta subunit and a small pyruvoyl-containing alpha subunit.</text>
</comment>
<organism evidence="13 14">
    <name type="scientific">Breznakibacter xylanolyticus</name>
    <dbReference type="NCBI Taxonomy" id="990"/>
    <lineage>
        <taxon>Bacteria</taxon>
        <taxon>Pseudomonadati</taxon>
        <taxon>Bacteroidota</taxon>
        <taxon>Bacteroidia</taxon>
        <taxon>Marinilabiliales</taxon>
        <taxon>Marinilabiliaceae</taxon>
        <taxon>Breznakibacter</taxon>
    </lineage>
</organism>
<dbReference type="EMBL" id="QKZK01000036">
    <property type="protein sequence ID" value="PZX11814.1"/>
    <property type="molecule type" value="Genomic_DNA"/>
</dbReference>
<dbReference type="EC" id="4.1.1.65" evidence="11"/>
<comment type="catalytic activity">
    <reaction evidence="11">
        <text>a 1,2-diacyl-sn-glycero-3-phospho-L-serine + H(+) = a 1,2-diacyl-sn-glycero-3-phosphoethanolamine + CO2</text>
        <dbReference type="Rhea" id="RHEA:20828"/>
        <dbReference type="ChEBI" id="CHEBI:15378"/>
        <dbReference type="ChEBI" id="CHEBI:16526"/>
        <dbReference type="ChEBI" id="CHEBI:57262"/>
        <dbReference type="ChEBI" id="CHEBI:64612"/>
        <dbReference type="EC" id="4.1.1.65"/>
    </reaction>
</comment>
<feature type="modified residue" description="Pyruvic acid (Ser); by autocatalysis" evidence="11">
    <location>
        <position position="187"/>
    </location>
</feature>
<dbReference type="AlphaFoldDB" id="A0A2W7N4N8"/>
<feature type="site" description="Cleavage (non-hydrolytic); by autocatalysis" evidence="11">
    <location>
        <begin position="186"/>
        <end position="187"/>
    </location>
</feature>
<proteinExistence type="inferred from homology"/>
<keyword evidence="10 11" id="KW-0670">Pyruvate</keyword>
<evidence type="ECO:0000256" key="2">
    <source>
        <dbReference type="ARBA" id="ARBA00022516"/>
    </source>
</evidence>
<keyword evidence="12" id="KW-1133">Transmembrane helix</keyword>
<dbReference type="GO" id="GO:0006646">
    <property type="term" value="P:phosphatidylethanolamine biosynthetic process"/>
    <property type="evidence" value="ECO:0007669"/>
    <property type="project" value="UniProtKB-UniRule"/>
</dbReference>
<keyword evidence="2 11" id="KW-0444">Lipid biosynthesis</keyword>
<dbReference type="GO" id="GO:0005886">
    <property type="term" value="C:plasma membrane"/>
    <property type="evidence" value="ECO:0007669"/>
    <property type="project" value="UniProtKB-SubCell"/>
</dbReference>
<dbReference type="Proteomes" id="UP000249239">
    <property type="component" value="Unassembled WGS sequence"/>
</dbReference>
<evidence type="ECO:0000256" key="4">
    <source>
        <dbReference type="ARBA" id="ARBA00023098"/>
    </source>
</evidence>
<feature type="chain" id="PRO_5029059603" description="Phosphatidylserine decarboxylase beta chain" evidence="11">
    <location>
        <begin position="1"/>
        <end position="186"/>
    </location>
</feature>
<accession>A0A2W7N4N8</accession>
<comment type="function">
    <text evidence="11">Catalyzes the formation of phosphatidylethanolamine (PtdEtn) from phosphatidylserine (PtdSer).</text>
</comment>
<comment type="pathway">
    <text evidence="11">Phospholipid metabolism; phosphatidylethanolamine biosynthesis; phosphatidylethanolamine from CDP-diacylglycerol: step 2/2.</text>
</comment>
<evidence type="ECO:0000256" key="5">
    <source>
        <dbReference type="ARBA" id="ARBA00023136"/>
    </source>
</evidence>
<dbReference type="PANTHER" id="PTHR35809:SF1">
    <property type="entry name" value="ARCHAETIDYLSERINE DECARBOXYLASE PROENZYME-RELATED"/>
    <property type="match status" value="1"/>
</dbReference>
<dbReference type="InterPro" id="IPR033175">
    <property type="entry name" value="PSD-A"/>
</dbReference>
<keyword evidence="14" id="KW-1185">Reference proteome</keyword>
<protein>
    <recommendedName>
        <fullName evidence="11">Phosphatidylserine decarboxylase proenzyme</fullName>
        <ecNumber evidence="11">4.1.1.65</ecNumber>
    </recommendedName>
    <component>
        <recommendedName>
            <fullName evidence="11">Phosphatidylserine decarboxylase alpha chain</fullName>
        </recommendedName>
    </component>
    <component>
        <recommendedName>
            <fullName evidence="11">Phosphatidylserine decarboxylase beta chain</fullName>
        </recommendedName>
    </component>
</protein>
<feature type="chain" id="PRO_5029059602" description="Phosphatidylserine decarboxylase alpha chain" evidence="11">
    <location>
        <begin position="187"/>
        <end position="218"/>
    </location>
</feature>
<comment type="PTM">
    <text evidence="11">Is synthesized initially as an inactive proenzyme. Formation of the active enzyme involves a self-maturation process in which the active site pyruvoyl group is generated from an internal serine residue via an autocatalytic post-translational modification. Two non-identical subunits are generated from the proenzyme in this reaction, and the pyruvate is formed at the N-terminus of the alpha chain, which is derived from the carboxyl end of the proenzyme. The post-translation cleavage follows an unusual pathway, termed non-hydrolytic serinolysis, in which the side chain hydroxyl group of the serine supplies its oxygen atom to form the C-terminus of the beta chain, while the remainder of the serine residue undergoes an oxidative deamination to produce ammonia and the pyruvoyl prosthetic group on the alpha chain.</text>
</comment>
<evidence type="ECO:0000256" key="6">
    <source>
        <dbReference type="ARBA" id="ARBA00023145"/>
    </source>
</evidence>
<keyword evidence="1 11" id="KW-1003">Cell membrane</keyword>
<evidence type="ECO:0000256" key="10">
    <source>
        <dbReference type="ARBA" id="ARBA00023317"/>
    </source>
</evidence>
<dbReference type="Pfam" id="PF02666">
    <property type="entry name" value="PS_Dcarbxylase"/>
    <property type="match status" value="1"/>
</dbReference>
<keyword evidence="5 11" id="KW-0472">Membrane</keyword>
<dbReference type="OrthoDB" id="9790893at2"/>
<dbReference type="HAMAP" id="MF_00664">
    <property type="entry name" value="PS_decarb_PSD_A"/>
    <property type="match status" value="1"/>
</dbReference>
<dbReference type="NCBIfam" id="NF003678">
    <property type="entry name" value="PRK05305.1-2"/>
    <property type="match status" value="1"/>
</dbReference>
<feature type="transmembrane region" description="Helical" evidence="12">
    <location>
        <begin position="7"/>
        <end position="28"/>
    </location>
</feature>
<evidence type="ECO:0000256" key="7">
    <source>
        <dbReference type="ARBA" id="ARBA00023209"/>
    </source>
</evidence>
<evidence type="ECO:0000256" key="12">
    <source>
        <dbReference type="SAM" id="Phobius"/>
    </source>
</evidence>
<dbReference type="GO" id="GO:0004609">
    <property type="term" value="F:phosphatidylserine decarboxylase activity"/>
    <property type="evidence" value="ECO:0007669"/>
    <property type="project" value="UniProtKB-UniRule"/>
</dbReference>
<keyword evidence="7 11" id="KW-0594">Phospholipid biosynthesis</keyword>
<dbReference type="InterPro" id="IPR003817">
    <property type="entry name" value="PS_Dcarbxylase"/>
</dbReference>
<dbReference type="UniPathway" id="UPA00558">
    <property type="reaction ID" value="UER00616"/>
</dbReference>
<name>A0A2W7N4N8_9BACT</name>
<evidence type="ECO:0000256" key="3">
    <source>
        <dbReference type="ARBA" id="ARBA00022793"/>
    </source>
</evidence>
<feature type="active site" description="Schiff-base intermediate with substrate; via pyruvic acid" evidence="11">
    <location>
        <position position="187"/>
    </location>
</feature>
<evidence type="ECO:0000256" key="9">
    <source>
        <dbReference type="ARBA" id="ARBA00023264"/>
    </source>
</evidence>
<keyword evidence="3 11" id="KW-0210">Decarboxylase</keyword>
<evidence type="ECO:0000256" key="8">
    <source>
        <dbReference type="ARBA" id="ARBA00023239"/>
    </source>
</evidence>
<feature type="transmembrane region" description="Helical" evidence="12">
    <location>
        <begin position="34"/>
        <end position="53"/>
    </location>
</feature>
<reference evidence="13 14" key="1">
    <citation type="submission" date="2018-06" db="EMBL/GenBank/DDBJ databases">
        <title>Genomic Encyclopedia of Archaeal and Bacterial Type Strains, Phase II (KMG-II): from individual species to whole genera.</title>
        <authorList>
            <person name="Goeker M."/>
        </authorList>
    </citation>
    <scope>NUCLEOTIDE SEQUENCE [LARGE SCALE GENOMIC DNA]</scope>
    <source>
        <strain evidence="13 14">DSM 6779</strain>
    </source>
</reference>
<evidence type="ECO:0000313" key="13">
    <source>
        <dbReference type="EMBL" id="PZX11814.1"/>
    </source>
</evidence>
<keyword evidence="9 11" id="KW-1208">Phospholipid metabolism</keyword>
<comment type="similarity">
    <text evidence="11">Belongs to the phosphatidylserine decarboxylase family. PSD-A subfamily.</text>
</comment>
<keyword evidence="8 11" id="KW-0456">Lyase</keyword>
<gene>
    <name evidence="11" type="primary">psd</name>
    <name evidence="13" type="ORF">LX69_03047</name>
</gene>
<evidence type="ECO:0000256" key="11">
    <source>
        <dbReference type="HAMAP-Rule" id="MF_00664"/>
    </source>
</evidence>
<dbReference type="RefSeq" id="WP_111446857.1">
    <property type="nucleotide sequence ID" value="NZ_QKZK01000036.1"/>
</dbReference>
<evidence type="ECO:0000313" key="14">
    <source>
        <dbReference type="Proteomes" id="UP000249239"/>
    </source>
</evidence>
<sequence>MKLHKEGNGTITVVVLFLLIVNSAVYYFSGSTTALTVSLVASLPLLLIVLNFFRFPKIEPMHNDRAVISPADGKVVVIEEVEETEYLKTRCIQVSVFMSPLNVHINWFPINGIVKYFHHHNGRFQAAYLPKSSTENERTTVVLEHKNGKQILVRQVAGALARRIVCYANEGDMAKQSEQMGFIKFGSRLDIYFPLGSRIDVKLDQKVNGRQTILGWLE</sequence>
<comment type="cofactor">
    <cofactor evidence="11">
        <name>pyruvate</name>
        <dbReference type="ChEBI" id="CHEBI:15361"/>
    </cofactor>
    <text evidence="11">Binds 1 pyruvoyl group covalently per subunit.</text>
</comment>
<dbReference type="PANTHER" id="PTHR35809">
    <property type="entry name" value="ARCHAETIDYLSERINE DECARBOXYLASE PROENZYME-RELATED"/>
    <property type="match status" value="1"/>
</dbReference>
<comment type="caution">
    <text evidence="13">The sequence shown here is derived from an EMBL/GenBank/DDBJ whole genome shotgun (WGS) entry which is preliminary data.</text>
</comment>
<keyword evidence="6 11" id="KW-0865">Zymogen</keyword>
<evidence type="ECO:0000256" key="1">
    <source>
        <dbReference type="ARBA" id="ARBA00022475"/>
    </source>
</evidence>
<comment type="subcellular location">
    <subcellularLocation>
        <location evidence="11">Cell membrane</location>
        <topology evidence="11">Peripheral membrane protein</topology>
    </subcellularLocation>
</comment>